<accession>A0A2N9IHP0</accession>
<protein>
    <submittedName>
        <fullName evidence="1">Uncharacterized protein</fullName>
    </submittedName>
</protein>
<sequence>MEEGGCEPLILHALGCPEKFFGWVKTCISTPKYSIAENGGLVGFSQADAEGCSEEEAWLPH</sequence>
<reference evidence="1" key="1">
    <citation type="submission" date="2018-02" db="EMBL/GenBank/DDBJ databases">
        <authorList>
            <person name="Cohen D.B."/>
            <person name="Kent A.D."/>
        </authorList>
    </citation>
    <scope>NUCLEOTIDE SEQUENCE</scope>
</reference>
<name>A0A2N9IHP0_FAGSY</name>
<dbReference type="EMBL" id="OIVN01005669">
    <property type="protein sequence ID" value="SPD23563.1"/>
    <property type="molecule type" value="Genomic_DNA"/>
</dbReference>
<proteinExistence type="predicted"/>
<gene>
    <name evidence="1" type="ORF">FSB_LOCUS51445</name>
</gene>
<dbReference type="AlphaFoldDB" id="A0A2N9IHP0"/>
<evidence type="ECO:0000313" key="1">
    <source>
        <dbReference type="EMBL" id="SPD23563.1"/>
    </source>
</evidence>
<organism evidence="1">
    <name type="scientific">Fagus sylvatica</name>
    <name type="common">Beechnut</name>
    <dbReference type="NCBI Taxonomy" id="28930"/>
    <lineage>
        <taxon>Eukaryota</taxon>
        <taxon>Viridiplantae</taxon>
        <taxon>Streptophyta</taxon>
        <taxon>Embryophyta</taxon>
        <taxon>Tracheophyta</taxon>
        <taxon>Spermatophyta</taxon>
        <taxon>Magnoliopsida</taxon>
        <taxon>eudicotyledons</taxon>
        <taxon>Gunneridae</taxon>
        <taxon>Pentapetalae</taxon>
        <taxon>rosids</taxon>
        <taxon>fabids</taxon>
        <taxon>Fagales</taxon>
        <taxon>Fagaceae</taxon>
        <taxon>Fagus</taxon>
    </lineage>
</organism>